<dbReference type="Proteomes" id="UP000650467">
    <property type="component" value="Unassembled WGS sequence"/>
</dbReference>
<evidence type="ECO:0000256" key="4">
    <source>
        <dbReference type="ARBA" id="ARBA00022448"/>
    </source>
</evidence>
<dbReference type="OrthoDB" id="6409159at2759"/>
<gene>
    <name evidence="9" type="ORF">HXX76_010386</name>
</gene>
<comment type="caution">
    <text evidence="9">The sequence shown here is derived from an EMBL/GenBank/DDBJ whole genome shotgun (WGS) entry which is preliminary data.</text>
</comment>
<accession>A0A835S947</accession>
<evidence type="ECO:0000313" key="9">
    <source>
        <dbReference type="EMBL" id="KAG2422604.1"/>
    </source>
</evidence>
<sequence>MLRRGGRPLRGATPRVAAPRTAVAARQLQQQTGRRGTGATTAPKAVADSGGSHGGGGGGGNVAGGMSWRVCGGGPPGGAMLQPDDVSLTPDPPHHGRTMDINVTGTTPVSTPGGRFQVAVSYLGVRVYTYETQLCDAMPCPLQAGAPFRLQVSQKLPVLAPPGPYTMEITGDADSGGRFMCVAISFNVASPGSRPGGSGAGGGQWQLMR</sequence>
<dbReference type="SMART" id="SM00737">
    <property type="entry name" value="ML"/>
    <property type="match status" value="1"/>
</dbReference>
<dbReference type="GO" id="GO:0032934">
    <property type="term" value="F:sterol binding"/>
    <property type="evidence" value="ECO:0007669"/>
    <property type="project" value="InterPro"/>
</dbReference>
<evidence type="ECO:0000259" key="8">
    <source>
        <dbReference type="SMART" id="SM00737"/>
    </source>
</evidence>
<dbReference type="InterPro" id="IPR003172">
    <property type="entry name" value="ML_dom"/>
</dbReference>
<feature type="compositionally biased region" description="Low complexity" evidence="7">
    <location>
        <begin position="12"/>
        <end position="42"/>
    </location>
</feature>
<dbReference type="Pfam" id="PF02221">
    <property type="entry name" value="E1_DerP2_DerF2"/>
    <property type="match status" value="1"/>
</dbReference>
<comment type="similarity">
    <text evidence="2">Belongs to the NPC2 family.</text>
</comment>
<feature type="compositionally biased region" description="Gly residues" evidence="7">
    <location>
        <begin position="51"/>
        <end position="61"/>
    </location>
</feature>
<dbReference type="PANTHER" id="PTHR11306:SF0">
    <property type="entry name" value="PHOSPHATIDYLGLYCEROL_PHOSPHATIDYLINOSITOL TRANSFER PROTEIN"/>
    <property type="match status" value="1"/>
</dbReference>
<reference evidence="9" key="1">
    <citation type="journal article" date="2020" name="bioRxiv">
        <title>Comparative genomics of Chlamydomonas.</title>
        <authorList>
            <person name="Craig R.J."/>
            <person name="Hasan A.R."/>
            <person name="Ness R.W."/>
            <person name="Keightley P.D."/>
        </authorList>
    </citation>
    <scope>NUCLEOTIDE SEQUENCE</scope>
    <source>
        <strain evidence="9">SAG 7.73</strain>
    </source>
</reference>
<evidence type="ECO:0000256" key="6">
    <source>
        <dbReference type="ARBA" id="ARBA00023055"/>
    </source>
</evidence>
<dbReference type="EMBL" id="JAEHOC010000099">
    <property type="protein sequence ID" value="KAG2422604.1"/>
    <property type="molecule type" value="Genomic_DNA"/>
</dbReference>
<keyword evidence="6" id="KW-0445">Lipid transport</keyword>
<dbReference type="GO" id="GO:0015918">
    <property type="term" value="P:sterol transport"/>
    <property type="evidence" value="ECO:0007669"/>
    <property type="project" value="InterPro"/>
</dbReference>
<dbReference type="PANTHER" id="PTHR11306">
    <property type="entry name" value="NIEMANN PICK TYPE C2 PROTEIN NPC2-RELATED"/>
    <property type="match status" value="1"/>
</dbReference>
<proteinExistence type="inferred from homology"/>
<comment type="subunit">
    <text evidence="3">Monomer.</text>
</comment>
<keyword evidence="5" id="KW-0732">Signal</keyword>
<dbReference type="Gene3D" id="2.60.40.770">
    <property type="match status" value="1"/>
</dbReference>
<evidence type="ECO:0000256" key="7">
    <source>
        <dbReference type="SAM" id="MobiDB-lite"/>
    </source>
</evidence>
<name>A0A835S947_CHLIN</name>
<dbReference type="InterPro" id="IPR014756">
    <property type="entry name" value="Ig_E-set"/>
</dbReference>
<evidence type="ECO:0000256" key="2">
    <source>
        <dbReference type="ARBA" id="ARBA00006370"/>
    </source>
</evidence>
<evidence type="ECO:0000256" key="3">
    <source>
        <dbReference type="ARBA" id="ARBA00011245"/>
    </source>
</evidence>
<keyword evidence="10" id="KW-1185">Reference proteome</keyword>
<evidence type="ECO:0000313" key="10">
    <source>
        <dbReference type="Proteomes" id="UP000650467"/>
    </source>
</evidence>
<organism evidence="9 10">
    <name type="scientific">Chlamydomonas incerta</name>
    <dbReference type="NCBI Taxonomy" id="51695"/>
    <lineage>
        <taxon>Eukaryota</taxon>
        <taxon>Viridiplantae</taxon>
        <taxon>Chlorophyta</taxon>
        <taxon>core chlorophytes</taxon>
        <taxon>Chlorophyceae</taxon>
        <taxon>CS clade</taxon>
        <taxon>Chlamydomonadales</taxon>
        <taxon>Chlamydomonadaceae</taxon>
        <taxon>Chlamydomonas</taxon>
    </lineage>
</organism>
<comment type="function">
    <text evidence="1">Catalyzes the intermembrane transfer of phosphatidylglycerol and phosphatidylinositol.</text>
</comment>
<keyword evidence="4" id="KW-0813">Transport</keyword>
<evidence type="ECO:0000256" key="5">
    <source>
        <dbReference type="ARBA" id="ARBA00022729"/>
    </source>
</evidence>
<feature type="region of interest" description="Disordered" evidence="7">
    <location>
        <begin position="1"/>
        <end position="61"/>
    </location>
</feature>
<feature type="domain" description="MD-2-related lipid-recognition" evidence="8">
    <location>
        <begin position="68"/>
        <end position="186"/>
    </location>
</feature>
<protein>
    <recommendedName>
        <fullName evidence="8">MD-2-related lipid-recognition domain-containing protein</fullName>
    </recommendedName>
</protein>
<dbReference type="SUPFAM" id="SSF81296">
    <property type="entry name" value="E set domains"/>
    <property type="match status" value="1"/>
</dbReference>
<dbReference type="InterPro" id="IPR039670">
    <property type="entry name" value="NPC2-like"/>
</dbReference>
<evidence type="ECO:0000256" key="1">
    <source>
        <dbReference type="ARBA" id="ARBA00002053"/>
    </source>
</evidence>
<dbReference type="AlphaFoldDB" id="A0A835S947"/>